<dbReference type="Gramene" id="Bo5g072350.1">
    <property type="protein sequence ID" value="Bo5g072350.1"/>
    <property type="gene ID" value="Bo5g072350"/>
</dbReference>
<protein>
    <recommendedName>
        <fullName evidence="3">ATP-dependent DNA helicase</fullName>
    </recommendedName>
</protein>
<dbReference type="eggNOG" id="KOG0987">
    <property type="taxonomic scope" value="Eukaryota"/>
</dbReference>
<keyword evidence="2" id="KW-1185">Reference proteome</keyword>
<dbReference type="STRING" id="109376.A0A0D3CFK4"/>
<accession>A0A0D3CFK4</accession>
<organism evidence="1 2">
    <name type="scientific">Brassica oleracea var. oleracea</name>
    <dbReference type="NCBI Taxonomy" id="109376"/>
    <lineage>
        <taxon>Eukaryota</taxon>
        <taxon>Viridiplantae</taxon>
        <taxon>Streptophyta</taxon>
        <taxon>Embryophyta</taxon>
        <taxon>Tracheophyta</taxon>
        <taxon>Spermatophyta</taxon>
        <taxon>Magnoliopsida</taxon>
        <taxon>eudicotyledons</taxon>
        <taxon>Gunneridae</taxon>
        <taxon>Pentapetalae</taxon>
        <taxon>rosids</taxon>
        <taxon>malvids</taxon>
        <taxon>Brassicales</taxon>
        <taxon>Brassicaceae</taxon>
        <taxon>Brassiceae</taxon>
        <taxon>Brassica</taxon>
    </lineage>
</organism>
<dbReference type="SUPFAM" id="SSF52540">
    <property type="entry name" value="P-loop containing nucleoside triphosphate hydrolases"/>
    <property type="match status" value="1"/>
</dbReference>
<evidence type="ECO:0000313" key="1">
    <source>
        <dbReference type="EnsemblPlants" id="Bo5g072350.1"/>
    </source>
</evidence>
<dbReference type="EnsemblPlants" id="Bo5g072350.1">
    <property type="protein sequence ID" value="Bo5g072350.1"/>
    <property type="gene ID" value="Bo5g072350"/>
</dbReference>
<reference evidence="1" key="2">
    <citation type="submission" date="2015-03" db="UniProtKB">
        <authorList>
            <consortium name="EnsemblPlants"/>
        </authorList>
    </citation>
    <scope>IDENTIFICATION</scope>
</reference>
<dbReference type="HOGENOM" id="CLU_931739_0_0_1"/>
<proteinExistence type="predicted"/>
<dbReference type="AlphaFoldDB" id="A0A0D3CFK4"/>
<evidence type="ECO:0000313" key="2">
    <source>
        <dbReference type="Proteomes" id="UP000032141"/>
    </source>
</evidence>
<dbReference type="InterPro" id="IPR027417">
    <property type="entry name" value="P-loop_NTPase"/>
</dbReference>
<name>A0A0D3CFK4_BRAOL</name>
<reference evidence="1 2" key="1">
    <citation type="journal article" date="2014" name="Genome Biol.">
        <title>Transcriptome and methylome profiling reveals relics of genome dominance in the mesopolyploid Brassica oleracea.</title>
        <authorList>
            <person name="Parkin I.A."/>
            <person name="Koh C."/>
            <person name="Tang H."/>
            <person name="Robinson S.J."/>
            <person name="Kagale S."/>
            <person name="Clarke W.E."/>
            <person name="Town C.D."/>
            <person name="Nixon J."/>
            <person name="Krishnakumar V."/>
            <person name="Bidwell S.L."/>
            <person name="Denoeud F."/>
            <person name="Belcram H."/>
            <person name="Links M.G."/>
            <person name="Just J."/>
            <person name="Clarke C."/>
            <person name="Bender T."/>
            <person name="Huebert T."/>
            <person name="Mason A.S."/>
            <person name="Pires J.C."/>
            <person name="Barker G."/>
            <person name="Moore J."/>
            <person name="Walley P.G."/>
            <person name="Manoli S."/>
            <person name="Batley J."/>
            <person name="Edwards D."/>
            <person name="Nelson M.N."/>
            <person name="Wang X."/>
            <person name="Paterson A.H."/>
            <person name="King G."/>
            <person name="Bancroft I."/>
            <person name="Chalhoub B."/>
            <person name="Sharpe A.G."/>
        </authorList>
    </citation>
    <scope>NUCLEOTIDE SEQUENCE</scope>
    <source>
        <strain evidence="1 2">cv. TO1000</strain>
    </source>
</reference>
<evidence type="ECO:0008006" key="3">
    <source>
        <dbReference type="Google" id="ProtNLM"/>
    </source>
</evidence>
<sequence>MNVEWCVQTRAVKYLFKYIHKGPDYASAAMDKEDEDGVIDEIKNYHDCRYITACESSWRILAFPTHFRTTSVEKLGFHLPDQELVFFYEDEPIESILNKKTVNQSMFLAWFIANRKYAEARELTYAEFPTKFVWKSGTREWVPRKRGFAIGRIAHIQPSGDELYFLRVLLKWVRGPTSYEDIRTVDGVLYHTYEDACYALGLMDDDKEFIEAIKDAKGRIITGKKIAGHPVWIPRMFVTPPDTKFPFRMRRRQFPVTLAFAMTINKSQGQTLESVGLFLPRPAMVSSTLHFQELSRDLD</sequence>
<dbReference type="PANTHER" id="PTHR10492">
    <property type="match status" value="1"/>
</dbReference>
<dbReference type="Proteomes" id="UP000032141">
    <property type="component" value="Chromosome C5"/>
</dbReference>
<dbReference type="PANTHER" id="PTHR10492:SF101">
    <property type="entry name" value="ATP-DEPENDENT DNA HELICASE"/>
    <property type="match status" value="1"/>
</dbReference>
<dbReference type="OMA" id="LCTIDEI"/>